<name>X1GYL7_9ZZZZ</name>
<reference evidence="1" key="1">
    <citation type="journal article" date="2014" name="Front. Microbiol.">
        <title>High frequency of phylogenetically diverse reductive dehalogenase-homologous genes in deep subseafloor sedimentary metagenomes.</title>
        <authorList>
            <person name="Kawai M."/>
            <person name="Futagami T."/>
            <person name="Toyoda A."/>
            <person name="Takaki Y."/>
            <person name="Nishi S."/>
            <person name="Hori S."/>
            <person name="Arai W."/>
            <person name="Tsubouchi T."/>
            <person name="Morono Y."/>
            <person name="Uchiyama I."/>
            <person name="Ito T."/>
            <person name="Fujiyama A."/>
            <person name="Inagaki F."/>
            <person name="Takami H."/>
        </authorList>
    </citation>
    <scope>NUCLEOTIDE SEQUENCE</scope>
    <source>
        <strain evidence="1">Expedition CK06-06</strain>
    </source>
</reference>
<feature type="non-terminal residue" evidence="1">
    <location>
        <position position="1"/>
    </location>
</feature>
<accession>X1GYL7</accession>
<organism evidence="1">
    <name type="scientific">marine sediment metagenome</name>
    <dbReference type="NCBI Taxonomy" id="412755"/>
    <lineage>
        <taxon>unclassified sequences</taxon>
        <taxon>metagenomes</taxon>
        <taxon>ecological metagenomes</taxon>
    </lineage>
</organism>
<dbReference type="EMBL" id="BARU01006312">
    <property type="protein sequence ID" value="GAH46714.1"/>
    <property type="molecule type" value="Genomic_DNA"/>
</dbReference>
<dbReference type="AlphaFoldDB" id="X1GYL7"/>
<sequence length="88" mass="9611">EWFDGEWYNANFPTAKEADSVGVYIDVENQGESTDTLFGEFVSAQVTPGEFLIQEMPSIGVGAVGDVEWTFIMPPNAVDIIINAGHVE</sequence>
<protein>
    <recommendedName>
        <fullName evidence="2">CARDB domain-containing protein</fullName>
    </recommendedName>
</protein>
<gene>
    <name evidence="1" type="ORF">S03H2_12405</name>
</gene>
<proteinExistence type="predicted"/>
<comment type="caution">
    <text evidence="1">The sequence shown here is derived from an EMBL/GenBank/DDBJ whole genome shotgun (WGS) entry which is preliminary data.</text>
</comment>
<evidence type="ECO:0000313" key="1">
    <source>
        <dbReference type="EMBL" id="GAH46714.1"/>
    </source>
</evidence>
<evidence type="ECO:0008006" key="2">
    <source>
        <dbReference type="Google" id="ProtNLM"/>
    </source>
</evidence>